<evidence type="ECO:0000259" key="4">
    <source>
        <dbReference type="Pfam" id="PF13649"/>
    </source>
</evidence>
<keyword evidence="2 5" id="KW-0808">Transferase</keyword>
<dbReference type="Proteomes" id="UP000294558">
    <property type="component" value="Unassembled WGS sequence"/>
</dbReference>
<keyword evidence="1 5" id="KW-0489">Methyltransferase</keyword>
<dbReference type="PANTHER" id="PTHR43464">
    <property type="entry name" value="METHYLTRANSFERASE"/>
    <property type="match status" value="1"/>
</dbReference>
<dbReference type="OrthoDB" id="5566900at2"/>
<gene>
    <name evidence="5" type="ORF">BDK89_0610</name>
</gene>
<dbReference type="GO" id="GO:0008168">
    <property type="term" value="F:methyltransferase activity"/>
    <property type="evidence" value="ECO:0007669"/>
    <property type="project" value="UniProtKB-KW"/>
</dbReference>
<dbReference type="SUPFAM" id="SSF53335">
    <property type="entry name" value="S-adenosyl-L-methionine-dependent methyltransferases"/>
    <property type="match status" value="1"/>
</dbReference>
<feature type="domain" description="Methyltransferase" evidence="4">
    <location>
        <begin position="49"/>
        <end position="139"/>
    </location>
</feature>
<reference evidence="5 6" key="1">
    <citation type="submission" date="2019-03" db="EMBL/GenBank/DDBJ databases">
        <title>Sequencing the genomes of 1000 actinobacteria strains.</title>
        <authorList>
            <person name="Klenk H.-P."/>
        </authorList>
    </citation>
    <scope>NUCLEOTIDE SEQUENCE [LARGE SCALE GENOMIC DNA]</scope>
    <source>
        <strain evidence="5 6">DSM 18936</strain>
    </source>
</reference>
<organism evidence="5 6">
    <name type="scientific">Ilumatobacter fluminis</name>
    <dbReference type="NCBI Taxonomy" id="467091"/>
    <lineage>
        <taxon>Bacteria</taxon>
        <taxon>Bacillati</taxon>
        <taxon>Actinomycetota</taxon>
        <taxon>Acidimicrobiia</taxon>
        <taxon>Acidimicrobiales</taxon>
        <taxon>Ilumatobacteraceae</taxon>
        <taxon>Ilumatobacter</taxon>
    </lineage>
</organism>
<accession>A0A4R7HW53</accession>
<keyword evidence="6" id="KW-1185">Reference proteome</keyword>
<name>A0A4R7HW53_9ACTN</name>
<dbReference type="AlphaFoldDB" id="A0A4R7HW53"/>
<comment type="caution">
    <text evidence="5">The sequence shown here is derived from an EMBL/GenBank/DDBJ whole genome shotgun (WGS) entry which is preliminary data.</text>
</comment>
<dbReference type="EMBL" id="SOAU01000001">
    <property type="protein sequence ID" value="TDT15050.1"/>
    <property type="molecule type" value="Genomic_DNA"/>
</dbReference>
<dbReference type="InterPro" id="IPR041698">
    <property type="entry name" value="Methyltransf_25"/>
</dbReference>
<proteinExistence type="predicted"/>
<evidence type="ECO:0000256" key="2">
    <source>
        <dbReference type="ARBA" id="ARBA00022679"/>
    </source>
</evidence>
<sequence length="248" mass="27449">MSPAQNIYDDDEFFAAYSGLLRQQIGLDGAPEWPTMRAMLPASLDGMRVLDLGCGYGWIARWAETAGAAEVVAVDVSEKMLSRAREFDDGGRIEYVLADVDAFEPTGSFDVVVSSLTLHYLTRLDAVLERLASSIRPGGRFVFSCEHPIYLAPAEPRFVKGDGFSEWPVSRYHVEGERRTEWLGASGVVKYHRKIDTYFRLLSGAGFTVTDLVEWGPSAADLEDHPEWTPELDRPMILLVGAQMGPVG</sequence>
<dbReference type="GO" id="GO:0032259">
    <property type="term" value="P:methylation"/>
    <property type="evidence" value="ECO:0007669"/>
    <property type="project" value="UniProtKB-KW"/>
</dbReference>
<evidence type="ECO:0000256" key="3">
    <source>
        <dbReference type="ARBA" id="ARBA00022691"/>
    </source>
</evidence>
<dbReference type="InterPro" id="IPR029063">
    <property type="entry name" value="SAM-dependent_MTases_sf"/>
</dbReference>
<dbReference type="RefSeq" id="WP_133867544.1">
    <property type="nucleotide sequence ID" value="NZ_SOAU01000001.1"/>
</dbReference>
<evidence type="ECO:0000256" key="1">
    <source>
        <dbReference type="ARBA" id="ARBA00022603"/>
    </source>
</evidence>
<dbReference type="CDD" id="cd02440">
    <property type="entry name" value="AdoMet_MTases"/>
    <property type="match status" value="1"/>
</dbReference>
<dbReference type="Pfam" id="PF13649">
    <property type="entry name" value="Methyltransf_25"/>
    <property type="match status" value="1"/>
</dbReference>
<evidence type="ECO:0000313" key="5">
    <source>
        <dbReference type="EMBL" id="TDT15050.1"/>
    </source>
</evidence>
<dbReference type="Gene3D" id="3.40.50.150">
    <property type="entry name" value="Vaccinia Virus protein VP39"/>
    <property type="match status" value="1"/>
</dbReference>
<protein>
    <submittedName>
        <fullName evidence="5">Methyltransferase family protein</fullName>
    </submittedName>
</protein>
<evidence type="ECO:0000313" key="6">
    <source>
        <dbReference type="Proteomes" id="UP000294558"/>
    </source>
</evidence>
<dbReference type="PANTHER" id="PTHR43464:SF19">
    <property type="entry name" value="UBIQUINONE BIOSYNTHESIS O-METHYLTRANSFERASE, MITOCHONDRIAL"/>
    <property type="match status" value="1"/>
</dbReference>
<keyword evidence="3" id="KW-0949">S-adenosyl-L-methionine</keyword>